<keyword evidence="2" id="KW-0732">Signal</keyword>
<organism evidence="4 5">
    <name type="scientific">Verruconis gallopava</name>
    <dbReference type="NCBI Taxonomy" id="253628"/>
    <lineage>
        <taxon>Eukaryota</taxon>
        <taxon>Fungi</taxon>
        <taxon>Dikarya</taxon>
        <taxon>Ascomycota</taxon>
        <taxon>Pezizomycotina</taxon>
        <taxon>Dothideomycetes</taxon>
        <taxon>Pleosporomycetidae</taxon>
        <taxon>Venturiales</taxon>
        <taxon>Sympoventuriaceae</taxon>
        <taxon>Verruconis</taxon>
    </lineage>
</organism>
<dbReference type="VEuPathDB" id="FungiDB:PV09_05743"/>
<dbReference type="GeneID" id="27313716"/>
<dbReference type="Gene3D" id="3.20.20.80">
    <property type="entry name" value="Glycosidases"/>
    <property type="match status" value="1"/>
</dbReference>
<dbReference type="AlphaFoldDB" id="A0A0D2A8M4"/>
<dbReference type="PANTHER" id="PTHR34154:SF10">
    <property type="entry name" value="ASL1-LIKE GLYCOSYL HYDROLASE CATALYTIC DOMAIN-CONTAINING PROTEIN"/>
    <property type="match status" value="1"/>
</dbReference>
<sequence length="355" mass="37202">MSGQIVKLGLLSLISSALAAPIASPEGHVRRHGRCFIPTSAAWTNAEAAAEVTSTSSPMTSTSTVWVQPTEAATTAAATSTAAAAEAKIPSQASTYTAAAQAQTWTTSSSATPAATSSAASGSYGSSGAKGGVAYTSASNVSPFVGQANIGWCYNWNSSPGDIPSGIEYFPLLWGTQSTFTDSWVTNANAAISKGATAVMGFNEPDESSQSNLDYNTAATAYKQYITDNFSGKVTLVAPSVTNGGAPMGLTYLQNFMDACSDCGIQAINLHWYDTSSNVDYFKSYIQGAYEQFKLPIWLTEFGTTDGNDQAFLEQVLPWLNSQTYVERYAYFMAEDGKLLSGTSLSAAGETYASA</sequence>
<feature type="domain" description="Asl1-like glycosyl hydrolase catalytic" evidence="3">
    <location>
        <begin position="132"/>
        <end position="352"/>
    </location>
</feature>
<feature type="chain" id="PRO_5002238309" description="Asl1-like glycosyl hydrolase catalytic domain-containing protein" evidence="2">
    <location>
        <begin position="20"/>
        <end position="355"/>
    </location>
</feature>
<dbReference type="InterPro" id="IPR024655">
    <property type="entry name" value="Asl1_glyco_hydro_catalytic"/>
</dbReference>
<dbReference type="GO" id="GO:0071966">
    <property type="term" value="P:fungal-type cell wall polysaccharide metabolic process"/>
    <property type="evidence" value="ECO:0007669"/>
    <property type="project" value="TreeGrafter"/>
</dbReference>
<name>A0A0D2A8M4_9PEZI</name>
<keyword evidence="5" id="KW-1185">Reference proteome</keyword>
<feature type="signal peptide" evidence="2">
    <location>
        <begin position="1"/>
        <end position="19"/>
    </location>
</feature>
<dbReference type="OrthoDB" id="43654at2759"/>
<dbReference type="RefSeq" id="XP_016212967.1">
    <property type="nucleotide sequence ID" value="XM_016359288.1"/>
</dbReference>
<gene>
    <name evidence="4" type="ORF">PV09_05743</name>
</gene>
<protein>
    <recommendedName>
        <fullName evidence="3">Asl1-like glycosyl hydrolase catalytic domain-containing protein</fullName>
    </recommendedName>
</protein>
<evidence type="ECO:0000256" key="2">
    <source>
        <dbReference type="SAM" id="SignalP"/>
    </source>
</evidence>
<dbReference type="InParanoid" id="A0A0D2A8M4"/>
<feature type="region of interest" description="Disordered" evidence="1">
    <location>
        <begin position="107"/>
        <end position="126"/>
    </location>
</feature>
<dbReference type="STRING" id="253628.A0A0D2A8M4"/>
<reference evidence="4 5" key="1">
    <citation type="submission" date="2015-01" db="EMBL/GenBank/DDBJ databases">
        <title>The Genome Sequence of Ochroconis gallopava CBS43764.</title>
        <authorList>
            <consortium name="The Broad Institute Genomics Platform"/>
            <person name="Cuomo C."/>
            <person name="de Hoog S."/>
            <person name="Gorbushina A."/>
            <person name="Stielow B."/>
            <person name="Teixiera M."/>
            <person name="Abouelleil A."/>
            <person name="Chapman S.B."/>
            <person name="Priest M."/>
            <person name="Young S.K."/>
            <person name="Wortman J."/>
            <person name="Nusbaum C."/>
            <person name="Birren B."/>
        </authorList>
    </citation>
    <scope>NUCLEOTIDE SEQUENCE [LARGE SCALE GENOMIC DNA]</scope>
    <source>
        <strain evidence="4 5">CBS 43764</strain>
    </source>
</reference>
<dbReference type="SUPFAM" id="SSF51445">
    <property type="entry name" value="(Trans)glycosidases"/>
    <property type="match status" value="1"/>
</dbReference>
<evidence type="ECO:0000313" key="4">
    <source>
        <dbReference type="EMBL" id="KIW03098.1"/>
    </source>
</evidence>
<evidence type="ECO:0000313" key="5">
    <source>
        <dbReference type="Proteomes" id="UP000053259"/>
    </source>
</evidence>
<dbReference type="EMBL" id="KN847546">
    <property type="protein sequence ID" value="KIW03098.1"/>
    <property type="molecule type" value="Genomic_DNA"/>
</dbReference>
<dbReference type="Proteomes" id="UP000053259">
    <property type="component" value="Unassembled WGS sequence"/>
</dbReference>
<evidence type="ECO:0000256" key="1">
    <source>
        <dbReference type="SAM" id="MobiDB-lite"/>
    </source>
</evidence>
<dbReference type="HOGENOM" id="CLU_040908_4_1_1"/>
<dbReference type="PANTHER" id="PTHR34154">
    <property type="entry name" value="ALKALI-SENSITIVE LINKAGE PROTEIN 1"/>
    <property type="match status" value="1"/>
</dbReference>
<dbReference type="Pfam" id="PF11790">
    <property type="entry name" value="Glyco_hydro_cc"/>
    <property type="match status" value="1"/>
</dbReference>
<dbReference type="GO" id="GO:0009277">
    <property type="term" value="C:fungal-type cell wall"/>
    <property type="evidence" value="ECO:0007669"/>
    <property type="project" value="TreeGrafter"/>
</dbReference>
<proteinExistence type="predicted"/>
<evidence type="ECO:0000259" key="3">
    <source>
        <dbReference type="Pfam" id="PF11790"/>
    </source>
</evidence>
<dbReference type="InterPro" id="IPR017853">
    <property type="entry name" value="GH"/>
</dbReference>
<accession>A0A0D2A8M4</accession>
<dbReference type="InterPro" id="IPR053183">
    <property type="entry name" value="ASL1"/>
</dbReference>